<accession>A0A1N7P7B0</accession>
<evidence type="ECO:0000256" key="3">
    <source>
        <dbReference type="PIRSR" id="PIRSR607837-1"/>
    </source>
</evidence>
<dbReference type="GO" id="GO:0046872">
    <property type="term" value="F:metal ion binding"/>
    <property type="evidence" value="ECO:0007669"/>
    <property type="project" value="UniProtKB-KW"/>
</dbReference>
<sequence>MKHPAKQWVDYHVWANQRIINRLKELPEGVYHQEIQSVFPSISEVMVHMYVTDVLWLDVMSGQDREETMTRARRTSEETKGKGLEELEKLFADLSVKYRDFLDSQEDLDRPLLLEHPQAGRLKTRLSQAVLHVVNHGTYHRGNITAMLRQQGHAGVMTDFVAYLYEAGEKTQPFGLG</sequence>
<dbReference type="InterPro" id="IPR034660">
    <property type="entry name" value="DinB/YfiT-like"/>
</dbReference>
<name>A0A1N7P7B0_9BACL</name>
<dbReference type="Pfam" id="PF05163">
    <property type="entry name" value="DinB"/>
    <property type="match status" value="1"/>
</dbReference>
<keyword evidence="5" id="KW-1185">Reference proteome</keyword>
<gene>
    <name evidence="4" type="ORF">SAMN05421790_111110</name>
</gene>
<evidence type="ECO:0000256" key="1">
    <source>
        <dbReference type="ARBA" id="ARBA00008635"/>
    </source>
</evidence>
<proteinExistence type="inferred from homology"/>
<organism evidence="4 5">
    <name type="scientific">Kroppenstedtia eburnea</name>
    <dbReference type="NCBI Taxonomy" id="714067"/>
    <lineage>
        <taxon>Bacteria</taxon>
        <taxon>Bacillati</taxon>
        <taxon>Bacillota</taxon>
        <taxon>Bacilli</taxon>
        <taxon>Bacillales</taxon>
        <taxon>Thermoactinomycetaceae</taxon>
        <taxon>Kroppenstedtia</taxon>
    </lineage>
</organism>
<reference evidence="5" key="1">
    <citation type="submission" date="2017-01" db="EMBL/GenBank/DDBJ databases">
        <authorList>
            <person name="Varghese N."/>
            <person name="Submissions S."/>
        </authorList>
    </citation>
    <scope>NUCLEOTIDE SEQUENCE [LARGE SCALE GENOMIC DNA]</scope>
    <source>
        <strain evidence="5">DSM 45196</strain>
    </source>
</reference>
<dbReference type="EMBL" id="FTOD01000011">
    <property type="protein sequence ID" value="SIT06339.1"/>
    <property type="molecule type" value="Genomic_DNA"/>
</dbReference>
<evidence type="ECO:0000256" key="2">
    <source>
        <dbReference type="ARBA" id="ARBA00022723"/>
    </source>
</evidence>
<dbReference type="AlphaFoldDB" id="A0A1N7P7B0"/>
<evidence type="ECO:0000313" key="5">
    <source>
        <dbReference type="Proteomes" id="UP000186795"/>
    </source>
</evidence>
<feature type="binding site" evidence="3">
    <location>
        <position position="140"/>
    </location>
    <ligand>
        <name>a divalent metal cation</name>
        <dbReference type="ChEBI" id="CHEBI:60240"/>
    </ligand>
</feature>
<dbReference type="Gene3D" id="1.20.120.450">
    <property type="entry name" value="dinb family like domain"/>
    <property type="match status" value="1"/>
</dbReference>
<feature type="binding site" evidence="3">
    <location>
        <position position="48"/>
    </location>
    <ligand>
        <name>a divalent metal cation</name>
        <dbReference type="ChEBI" id="CHEBI:60240"/>
    </ligand>
</feature>
<dbReference type="PANTHER" id="PTHR37302">
    <property type="entry name" value="SLR1116 PROTEIN"/>
    <property type="match status" value="1"/>
</dbReference>
<dbReference type="Proteomes" id="UP000186795">
    <property type="component" value="Unassembled WGS sequence"/>
</dbReference>
<dbReference type="InterPro" id="IPR007837">
    <property type="entry name" value="DinB"/>
</dbReference>
<dbReference type="RefSeq" id="WP_076526004.1">
    <property type="nucleotide sequence ID" value="NZ_CP048103.1"/>
</dbReference>
<feature type="binding site" evidence="3">
    <location>
        <position position="136"/>
    </location>
    <ligand>
        <name>a divalent metal cation</name>
        <dbReference type="ChEBI" id="CHEBI:60240"/>
    </ligand>
</feature>
<dbReference type="SUPFAM" id="SSF109854">
    <property type="entry name" value="DinB/YfiT-like putative metalloenzymes"/>
    <property type="match status" value="1"/>
</dbReference>
<evidence type="ECO:0000313" key="4">
    <source>
        <dbReference type="EMBL" id="SIT06339.1"/>
    </source>
</evidence>
<protein>
    <submittedName>
        <fullName evidence="4">Uncharacterized damage-inducible protein DinB (Forms a four-helix bundle)</fullName>
    </submittedName>
</protein>
<dbReference type="PANTHER" id="PTHR37302:SF1">
    <property type="entry name" value="PROTEIN DINB"/>
    <property type="match status" value="1"/>
</dbReference>
<comment type="similarity">
    <text evidence="1">Belongs to the DinB family.</text>
</comment>
<keyword evidence="2 3" id="KW-0479">Metal-binding</keyword>